<feature type="transmembrane region" description="Helical" evidence="1">
    <location>
        <begin position="76"/>
        <end position="94"/>
    </location>
</feature>
<evidence type="ECO:0000256" key="1">
    <source>
        <dbReference type="SAM" id="Phobius"/>
    </source>
</evidence>
<dbReference type="EMBL" id="ML210220">
    <property type="protein sequence ID" value="TFK23368.1"/>
    <property type="molecule type" value="Genomic_DNA"/>
</dbReference>
<name>A0A5C3L578_COPMA</name>
<reference evidence="2 3" key="1">
    <citation type="journal article" date="2019" name="Nat. Ecol. Evol.">
        <title>Megaphylogeny resolves global patterns of mushroom evolution.</title>
        <authorList>
            <person name="Varga T."/>
            <person name="Krizsan K."/>
            <person name="Foldi C."/>
            <person name="Dima B."/>
            <person name="Sanchez-Garcia M."/>
            <person name="Sanchez-Ramirez S."/>
            <person name="Szollosi G.J."/>
            <person name="Szarkandi J.G."/>
            <person name="Papp V."/>
            <person name="Albert L."/>
            <person name="Andreopoulos W."/>
            <person name="Angelini C."/>
            <person name="Antonin V."/>
            <person name="Barry K.W."/>
            <person name="Bougher N.L."/>
            <person name="Buchanan P."/>
            <person name="Buyck B."/>
            <person name="Bense V."/>
            <person name="Catcheside P."/>
            <person name="Chovatia M."/>
            <person name="Cooper J."/>
            <person name="Damon W."/>
            <person name="Desjardin D."/>
            <person name="Finy P."/>
            <person name="Geml J."/>
            <person name="Haridas S."/>
            <person name="Hughes K."/>
            <person name="Justo A."/>
            <person name="Karasinski D."/>
            <person name="Kautmanova I."/>
            <person name="Kiss B."/>
            <person name="Kocsube S."/>
            <person name="Kotiranta H."/>
            <person name="LaButti K.M."/>
            <person name="Lechner B.E."/>
            <person name="Liimatainen K."/>
            <person name="Lipzen A."/>
            <person name="Lukacs Z."/>
            <person name="Mihaltcheva S."/>
            <person name="Morgado L.N."/>
            <person name="Niskanen T."/>
            <person name="Noordeloos M.E."/>
            <person name="Ohm R.A."/>
            <person name="Ortiz-Santana B."/>
            <person name="Ovrebo C."/>
            <person name="Racz N."/>
            <person name="Riley R."/>
            <person name="Savchenko A."/>
            <person name="Shiryaev A."/>
            <person name="Soop K."/>
            <person name="Spirin V."/>
            <person name="Szebenyi C."/>
            <person name="Tomsovsky M."/>
            <person name="Tulloss R.E."/>
            <person name="Uehling J."/>
            <person name="Grigoriev I.V."/>
            <person name="Vagvolgyi C."/>
            <person name="Papp T."/>
            <person name="Martin F.M."/>
            <person name="Miettinen O."/>
            <person name="Hibbett D.S."/>
            <person name="Nagy L.G."/>
        </authorList>
    </citation>
    <scope>NUCLEOTIDE SEQUENCE [LARGE SCALE GENOMIC DNA]</scope>
    <source>
        <strain evidence="2 3">CBS 121175</strain>
    </source>
</reference>
<proteinExistence type="predicted"/>
<evidence type="ECO:0000313" key="2">
    <source>
        <dbReference type="EMBL" id="TFK23368.1"/>
    </source>
</evidence>
<keyword evidence="1" id="KW-0472">Membrane</keyword>
<gene>
    <name evidence="2" type="ORF">FA15DRAFT_594284</name>
</gene>
<accession>A0A5C3L578</accession>
<feature type="non-terminal residue" evidence="2">
    <location>
        <position position="1"/>
    </location>
</feature>
<dbReference type="Proteomes" id="UP000307440">
    <property type="component" value="Unassembled WGS sequence"/>
</dbReference>
<sequence length="101" mass="11126">ICIGFQLAICGYGFAVYLETPQNARKGRIGYIVLSFAILVTSVARCITNRWQIISGDTAFGDTAGMWGVRWAAESLLPLVLPILGDGVLVLWQFRPLLPER</sequence>
<keyword evidence="1" id="KW-0812">Transmembrane</keyword>
<dbReference type="AlphaFoldDB" id="A0A5C3L578"/>
<keyword evidence="3" id="KW-1185">Reference proteome</keyword>
<organism evidence="2 3">
    <name type="scientific">Coprinopsis marcescibilis</name>
    <name type="common">Agaric fungus</name>
    <name type="synonym">Psathyrella marcescibilis</name>
    <dbReference type="NCBI Taxonomy" id="230819"/>
    <lineage>
        <taxon>Eukaryota</taxon>
        <taxon>Fungi</taxon>
        <taxon>Dikarya</taxon>
        <taxon>Basidiomycota</taxon>
        <taxon>Agaricomycotina</taxon>
        <taxon>Agaricomycetes</taxon>
        <taxon>Agaricomycetidae</taxon>
        <taxon>Agaricales</taxon>
        <taxon>Agaricineae</taxon>
        <taxon>Psathyrellaceae</taxon>
        <taxon>Coprinopsis</taxon>
    </lineage>
</organism>
<feature type="transmembrane region" description="Helical" evidence="1">
    <location>
        <begin position="29"/>
        <end position="47"/>
    </location>
</feature>
<evidence type="ECO:0000313" key="3">
    <source>
        <dbReference type="Proteomes" id="UP000307440"/>
    </source>
</evidence>
<protein>
    <submittedName>
        <fullName evidence="2">Uncharacterized protein</fullName>
    </submittedName>
</protein>
<keyword evidence="1" id="KW-1133">Transmembrane helix</keyword>